<reference evidence="1 2" key="1">
    <citation type="submission" date="2024-05" db="EMBL/GenBank/DDBJ databases">
        <title>Genome sequencing and assembly of Indian major carp, Cirrhinus mrigala (Hamilton, 1822).</title>
        <authorList>
            <person name="Mohindra V."/>
            <person name="Chowdhury L.M."/>
            <person name="Lal K."/>
            <person name="Jena J.K."/>
        </authorList>
    </citation>
    <scope>NUCLEOTIDE SEQUENCE [LARGE SCALE GENOMIC DNA]</scope>
    <source>
        <strain evidence="1">CM1030</strain>
        <tissue evidence="1">Blood</tissue>
    </source>
</reference>
<protein>
    <submittedName>
        <fullName evidence="1">Uncharacterized protein</fullName>
    </submittedName>
</protein>
<dbReference type="Proteomes" id="UP001529510">
    <property type="component" value="Unassembled WGS sequence"/>
</dbReference>
<feature type="non-terminal residue" evidence="1">
    <location>
        <position position="67"/>
    </location>
</feature>
<organism evidence="1 2">
    <name type="scientific">Cirrhinus mrigala</name>
    <name type="common">Mrigala</name>
    <dbReference type="NCBI Taxonomy" id="683832"/>
    <lineage>
        <taxon>Eukaryota</taxon>
        <taxon>Metazoa</taxon>
        <taxon>Chordata</taxon>
        <taxon>Craniata</taxon>
        <taxon>Vertebrata</taxon>
        <taxon>Euteleostomi</taxon>
        <taxon>Actinopterygii</taxon>
        <taxon>Neopterygii</taxon>
        <taxon>Teleostei</taxon>
        <taxon>Ostariophysi</taxon>
        <taxon>Cypriniformes</taxon>
        <taxon>Cyprinidae</taxon>
        <taxon>Labeoninae</taxon>
        <taxon>Labeonini</taxon>
        <taxon>Cirrhinus</taxon>
    </lineage>
</organism>
<accession>A0ABD0N791</accession>
<dbReference type="EMBL" id="JAMKFB020000024">
    <property type="protein sequence ID" value="KAL0156811.1"/>
    <property type="molecule type" value="Genomic_DNA"/>
</dbReference>
<evidence type="ECO:0000313" key="2">
    <source>
        <dbReference type="Proteomes" id="UP001529510"/>
    </source>
</evidence>
<evidence type="ECO:0000313" key="1">
    <source>
        <dbReference type="EMBL" id="KAL0156811.1"/>
    </source>
</evidence>
<keyword evidence="2" id="KW-1185">Reference proteome</keyword>
<proteinExistence type="predicted"/>
<dbReference type="AlphaFoldDB" id="A0ABD0N791"/>
<sequence>MRVHRCTPVMTHTAVLSLSQSLRSKPLPSFYANTGNGSKPTSLFTPMLRCCSIRIPTSMPLYQTSTV</sequence>
<name>A0ABD0N791_CIRMR</name>
<comment type="caution">
    <text evidence="1">The sequence shown here is derived from an EMBL/GenBank/DDBJ whole genome shotgun (WGS) entry which is preliminary data.</text>
</comment>
<gene>
    <name evidence="1" type="ORF">M9458_048057</name>
</gene>